<organism evidence="2 3">
    <name type="scientific">Cirrhinus mrigala</name>
    <name type="common">Mrigala</name>
    <dbReference type="NCBI Taxonomy" id="683832"/>
    <lineage>
        <taxon>Eukaryota</taxon>
        <taxon>Metazoa</taxon>
        <taxon>Chordata</taxon>
        <taxon>Craniata</taxon>
        <taxon>Vertebrata</taxon>
        <taxon>Euteleostomi</taxon>
        <taxon>Actinopterygii</taxon>
        <taxon>Neopterygii</taxon>
        <taxon>Teleostei</taxon>
        <taxon>Ostariophysi</taxon>
        <taxon>Cypriniformes</taxon>
        <taxon>Cyprinidae</taxon>
        <taxon>Labeoninae</taxon>
        <taxon>Labeonini</taxon>
        <taxon>Cirrhinus</taxon>
    </lineage>
</organism>
<sequence length="70" mass="7766">RFETAASIPSALCHIQTSTHSETCSYPHWPAYPSQEGLQAKGYISHDACHPPVSRNQHAQPNTHTQDQRG</sequence>
<feature type="region of interest" description="Disordered" evidence="1">
    <location>
        <begin position="45"/>
        <end position="70"/>
    </location>
</feature>
<feature type="compositionally biased region" description="Polar residues" evidence="1">
    <location>
        <begin position="54"/>
        <end position="70"/>
    </location>
</feature>
<dbReference type="Proteomes" id="UP001529510">
    <property type="component" value="Unassembled WGS sequence"/>
</dbReference>
<evidence type="ECO:0000313" key="3">
    <source>
        <dbReference type="Proteomes" id="UP001529510"/>
    </source>
</evidence>
<protein>
    <submittedName>
        <fullName evidence="2">Uncharacterized protein</fullName>
    </submittedName>
</protein>
<keyword evidence="3" id="KW-1185">Reference proteome</keyword>
<name>A0ABD0PR39_CIRMR</name>
<evidence type="ECO:0000313" key="2">
    <source>
        <dbReference type="EMBL" id="KAL0175818.1"/>
    </source>
</evidence>
<evidence type="ECO:0000256" key="1">
    <source>
        <dbReference type="SAM" id="MobiDB-lite"/>
    </source>
</evidence>
<comment type="caution">
    <text evidence="2">The sequence shown here is derived from an EMBL/GenBank/DDBJ whole genome shotgun (WGS) entry which is preliminary data.</text>
</comment>
<gene>
    <name evidence="2" type="ORF">M9458_028148</name>
</gene>
<dbReference type="EMBL" id="JAMKFB020000014">
    <property type="protein sequence ID" value="KAL0175818.1"/>
    <property type="molecule type" value="Genomic_DNA"/>
</dbReference>
<reference evidence="2 3" key="1">
    <citation type="submission" date="2024-05" db="EMBL/GenBank/DDBJ databases">
        <title>Genome sequencing and assembly of Indian major carp, Cirrhinus mrigala (Hamilton, 1822).</title>
        <authorList>
            <person name="Mohindra V."/>
            <person name="Chowdhury L.M."/>
            <person name="Lal K."/>
            <person name="Jena J.K."/>
        </authorList>
    </citation>
    <scope>NUCLEOTIDE SEQUENCE [LARGE SCALE GENOMIC DNA]</scope>
    <source>
        <strain evidence="2">CM1030</strain>
        <tissue evidence="2">Blood</tissue>
    </source>
</reference>
<accession>A0ABD0PR39</accession>
<proteinExistence type="predicted"/>
<feature type="non-terminal residue" evidence="2">
    <location>
        <position position="1"/>
    </location>
</feature>
<dbReference type="AlphaFoldDB" id="A0ABD0PR39"/>